<dbReference type="GO" id="GO:0030008">
    <property type="term" value="C:TRAPP complex"/>
    <property type="evidence" value="ECO:0007669"/>
    <property type="project" value="TreeGrafter"/>
</dbReference>
<dbReference type="AlphaFoldDB" id="A0A1E4RFI3"/>
<dbReference type="STRING" id="984485.A0A1E4RFI3"/>
<dbReference type="Gene3D" id="3.30.1380.20">
    <property type="entry name" value="Trafficking protein particle complex subunit 3"/>
    <property type="match status" value="1"/>
</dbReference>
<protein>
    <submittedName>
        <fullName evidence="2">Transport protein particle 33 kDa subunit</fullName>
    </submittedName>
</protein>
<dbReference type="PANTHER" id="PTHR12817:SF0">
    <property type="entry name" value="GEO08327P1"/>
    <property type="match status" value="1"/>
</dbReference>
<dbReference type="Pfam" id="PF04051">
    <property type="entry name" value="TRAPP"/>
    <property type="match status" value="1"/>
</dbReference>
<dbReference type="RefSeq" id="XP_020074952.1">
    <property type="nucleotide sequence ID" value="XM_020218864.1"/>
</dbReference>
<dbReference type="Proteomes" id="UP000095085">
    <property type="component" value="Unassembled WGS sequence"/>
</dbReference>
<proteinExistence type="inferred from homology"/>
<dbReference type="EMBL" id="KV454543">
    <property type="protein sequence ID" value="ODV65885.1"/>
    <property type="molecule type" value="Genomic_DNA"/>
</dbReference>
<dbReference type="PANTHER" id="PTHR12817">
    <property type="entry name" value="TRAFFICKING PROTEIN PARTICLE COMPLEX SUBUNIT 6B"/>
    <property type="match status" value="1"/>
</dbReference>
<dbReference type="InterPro" id="IPR037992">
    <property type="entry name" value="TRAPPC6/Trs33"/>
</dbReference>
<organism evidence="2 3">
    <name type="scientific">Hyphopichia burtonii NRRL Y-1933</name>
    <dbReference type="NCBI Taxonomy" id="984485"/>
    <lineage>
        <taxon>Eukaryota</taxon>
        <taxon>Fungi</taxon>
        <taxon>Dikarya</taxon>
        <taxon>Ascomycota</taxon>
        <taxon>Saccharomycotina</taxon>
        <taxon>Pichiomycetes</taxon>
        <taxon>Debaryomycetaceae</taxon>
        <taxon>Hyphopichia</taxon>
    </lineage>
</organism>
<keyword evidence="3" id="KW-1185">Reference proteome</keyword>
<dbReference type="GO" id="GO:0006888">
    <property type="term" value="P:endoplasmic reticulum to Golgi vesicle-mediated transport"/>
    <property type="evidence" value="ECO:0007669"/>
    <property type="project" value="TreeGrafter"/>
</dbReference>
<name>A0A1E4RFI3_9ASCO</name>
<dbReference type="OrthoDB" id="941624at2759"/>
<dbReference type="GeneID" id="30993414"/>
<sequence>MGDILDSQKYVNSTCLSLLLLEVVPTSIRVSHKLKETSNAMANIDEQTRFDTKLSSIPDDLPGTVNVLENPLINNDDVTIRVENYGYNLGLRLSEVLMYKISNPNISQNSSTKIVDVLDIMKFVCRDVWKNLYGKQMDNLRTNHRGTFVLVDNNYKLINNLNGSKTESDTLIKSSSYIWFPCGIIRGILMSFGIDANVTAEITALPAVTFNIQTAINN</sequence>
<reference evidence="3" key="1">
    <citation type="submission" date="2016-05" db="EMBL/GenBank/DDBJ databases">
        <title>Comparative genomics of biotechnologically important yeasts.</title>
        <authorList>
            <consortium name="DOE Joint Genome Institute"/>
            <person name="Riley R."/>
            <person name="Haridas S."/>
            <person name="Wolfe K.H."/>
            <person name="Lopes M.R."/>
            <person name="Hittinger C.T."/>
            <person name="Goker M."/>
            <person name="Salamov A."/>
            <person name="Wisecaver J."/>
            <person name="Long T.M."/>
            <person name="Aerts A.L."/>
            <person name="Barry K."/>
            <person name="Choi C."/>
            <person name="Clum A."/>
            <person name="Coughlan A.Y."/>
            <person name="Deshpande S."/>
            <person name="Douglass A.P."/>
            <person name="Hanson S.J."/>
            <person name="Klenk H.-P."/>
            <person name="Labutti K."/>
            <person name="Lapidus A."/>
            <person name="Lindquist E."/>
            <person name="Lipzen A."/>
            <person name="Meier-Kolthoff J.P."/>
            <person name="Ohm R.A."/>
            <person name="Otillar R.P."/>
            <person name="Pangilinan J."/>
            <person name="Peng Y."/>
            <person name="Rokas A."/>
            <person name="Rosa C.A."/>
            <person name="Scheuner C."/>
            <person name="Sibirny A.A."/>
            <person name="Slot J.C."/>
            <person name="Stielow J.B."/>
            <person name="Sun H."/>
            <person name="Kurtzman C.P."/>
            <person name="Blackwell M."/>
            <person name="Grigoriev I.V."/>
            <person name="Jeffries T.W."/>
        </authorList>
    </citation>
    <scope>NUCLEOTIDE SEQUENCE [LARGE SCALE GENOMIC DNA]</scope>
    <source>
        <strain evidence="3">NRRL Y-1933</strain>
    </source>
</reference>
<evidence type="ECO:0000313" key="3">
    <source>
        <dbReference type="Proteomes" id="UP000095085"/>
    </source>
</evidence>
<dbReference type="InterPro" id="IPR024096">
    <property type="entry name" value="NO_sig/Golgi_transp_ligand-bd"/>
</dbReference>
<evidence type="ECO:0000256" key="1">
    <source>
        <dbReference type="ARBA" id="ARBA00006218"/>
    </source>
</evidence>
<accession>A0A1E4RFI3</accession>
<comment type="similarity">
    <text evidence="1">Belongs to the TRAPP small subunits family. BET3 subfamily.</text>
</comment>
<evidence type="ECO:0000313" key="2">
    <source>
        <dbReference type="EMBL" id="ODV65885.1"/>
    </source>
</evidence>
<dbReference type="GO" id="GO:0005801">
    <property type="term" value="C:cis-Golgi network"/>
    <property type="evidence" value="ECO:0007669"/>
    <property type="project" value="TreeGrafter"/>
</dbReference>
<dbReference type="InterPro" id="IPR007194">
    <property type="entry name" value="TRAPP_component"/>
</dbReference>
<gene>
    <name evidence="2" type="ORF">HYPBUDRAFT_111936</name>
</gene>
<dbReference type="CDD" id="cd14944">
    <property type="entry name" value="TRAPPC6A_Trs33"/>
    <property type="match status" value="1"/>
</dbReference>
<dbReference type="SUPFAM" id="SSF111126">
    <property type="entry name" value="Ligand-binding domain in the NO signalling and Golgi transport"/>
    <property type="match status" value="1"/>
</dbReference>
<dbReference type="GO" id="GO:0005802">
    <property type="term" value="C:trans-Golgi network"/>
    <property type="evidence" value="ECO:0007669"/>
    <property type="project" value="TreeGrafter"/>
</dbReference>